<accession>A0A9X0AV42</accession>
<evidence type="ECO:0000256" key="1">
    <source>
        <dbReference type="SAM" id="MobiDB-lite"/>
    </source>
</evidence>
<dbReference type="OrthoDB" id="3563996at2759"/>
<sequence>MRKQSGWYPTEPHFPSPTLTLTPTINTNPPHQTCGLPSNMYMTQKILTTIIITLTLTLQTLQTPQFFQIPPPSHSHSHPTTKTTNLSTKLLITEAPSTAALALLPTTSLLRGATAPIRCYERISTLASADDCKRDCRQCVEGSLVLTMG</sequence>
<feature type="region of interest" description="Disordered" evidence="1">
    <location>
        <begin position="1"/>
        <end position="26"/>
    </location>
</feature>
<proteinExistence type="predicted"/>
<dbReference type="EMBL" id="JAPEIS010000002">
    <property type="protein sequence ID" value="KAJ8069517.1"/>
    <property type="molecule type" value="Genomic_DNA"/>
</dbReference>
<keyword evidence="3" id="KW-1185">Reference proteome</keyword>
<dbReference type="Proteomes" id="UP001152300">
    <property type="component" value="Unassembled WGS sequence"/>
</dbReference>
<evidence type="ECO:0000313" key="3">
    <source>
        <dbReference type="Proteomes" id="UP001152300"/>
    </source>
</evidence>
<name>A0A9X0AV42_9HELO</name>
<organism evidence="2 3">
    <name type="scientific">Sclerotinia nivalis</name>
    <dbReference type="NCBI Taxonomy" id="352851"/>
    <lineage>
        <taxon>Eukaryota</taxon>
        <taxon>Fungi</taxon>
        <taxon>Dikarya</taxon>
        <taxon>Ascomycota</taxon>
        <taxon>Pezizomycotina</taxon>
        <taxon>Leotiomycetes</taxon>
        <taxon>Helotiales</taxon>
        <taxon>Sclerotiniaceae</taxon>
        <taxon>Sclerotinia</taxon>
    </lineage>
</organism>
<comment type="caution">
    <text evidence="2">The sequence shown here is derived from an EMBL/GenBank/DDBJ whole genome shotgun (WGS) entry which is preliminary data.</text>
</comment>
<protein>
    <submittedName>
        <fullName evidence="2">Uncharacterized protein</fullName>
    </submittedName>
</protein>
<reference evidence="2" key="1">
    <citation type="submission" date="2022-11" db="EMBL/GenBank/DDBJ databases">
        <title>Genome Resource of Sclerotinia nivalis Strain SnTB1, a Plant Pathogen Isolated from American Ginseng.</title>
        <authorList>
            <person name="Fan S."/>
        </authorList>
    </citation>
    <scope>NUCLEOTIDE SEQUENCE</scope>
    <source>
        <strain evidence="2">SnTB1</strain>
    </source>
</reference>
<gene>
    <name evidence="2" type="ORF">OCU04_003168</name>
</gene>
<feature type="compositionally biased region" description="Low complexity" evidence="1">
    <location>
        <begin position="16"/>
        <end position="26"/>
    </location>
</feature>
<dbReference type="AlphaFoldDB" id="A0A9X0AV42"/>
<evidence type="ECO:0000313" key="2">
    <source>
        <dbReference type="EMBL" id="KAJ8069517.1"/>
    </source>
</evidence>